<dbReference type="Gene3D" id="3.30.450.20">
    <property type="entry name" value="PAS domain"/>
    <property type="match status" value="1"/>
</dbReference>
<dbReference type="FunFam" id="3.40.50.300:FF:000006">
    <property type="entry name" value="DNA-binding transcriptional regulator NtrC"/>
    <property type="match status" value="1"/>
</dbReference>
<organism evidence="8 9">
    <name type="scientific">Caldisericum exile</name>
    <dbReference type="NCBI Taxonomy" id="693075"/>
    <lineage>
        <taxon>Bacteria</taxon>
        <taxon>Pseudomonadati</taxon>
        <taxon>Caldisericota/Cryosericota group</taxon>
        <taxon>Caldisericota</taxon>
        <taxon>Caldisericia</taxon>
        <taxon>Caldisericales</taxon>
        <taxon>Caldisericaceae</taxon>
        <taxon>Caldisericum</taxon>
    </lineage>
</organism>
<evidence type="ECO:0000259" key="7">
    <source>
        <dbReference type="PROSITE" id="PS50112"/>
    </source>
</evidence>
<reference evidence="8 9" key="1">
    <citation type="submission" date="2018-01" db="EMBL/GenBank/DDBJ databases">
        <title>Metagenomic assembled genomes from two thermal pools in the Uzon Caldera, Kamchatka, Russia.</title>
        <authorList>
            <person name="Wilkins L."/>
            <person name="Ettinger C."/>
        </authorList>
    </citation>
    <scope>NUCLEOTIDE SEQUENCE [LARGE SCALE GENOMIC DNA]</scope>
    <source>
        <strain evidence="8">ZAV-07</strain>
    </source>
</reference>
<dbReference type="AlphaFoldDB" id="A0A2J6WEH4"/>
<name>A0A2J6WEH4_9BACT</name>
<dbReference type="GO" id="GO:0006355">
    <property type="term" value="P:regulation of DNA-templated transcription"/>
    <property type="evidence" value="ECO:0007669"/>
    <property type="project" value="InterPro"/>
</dbReference>
<evidence type="ECO:0000256" key="1">
    <source>
        <dbReference type="ARBA" id="ARBA00022741"/>
    </source>
</evidence>
<keyword evidence="5" id="KW-0804">Transcription</keyword>
<dbReference type="InterPro" id="IPR025662">
    <property type="entry name" value="Sigma_54_int_dom_ATP-bd_1"/>
</dbReference>
<keyword evidence="1" id="KW-0547">Nucleotide-binding</keyword>
<dbReference type="InterPro" id="IPR002197">
    <property type="entry name" value="HTH_Fis"/>
</dbReference>
<dbReference type="PROSITE" id="PS00688">
    <property type="entry name" value="SIGMA54_INTERACT_3"/>
    <property type="match status" value="1"/>
</dbReference>
<sequence>MDGKIKEKILTVSYFDLETRRKEYSLYISVLKEIFSSFSKDTPITISFVDKEGVVLFVAGNAKDSEIFEGLVFNETLGKTAIRNALEEKLPSEVKGKEHTNPRFYEWSCSAVPIFESEKLIGVVGVSSRVDIYPKFALEIAKLIANSVTKQVLLSKAFKEMNISKKFIQFFAEGNKDGVLILDKNADVVYINSTGASILHINQQEAIGKNVTDIVDFTPVILEVFKTHKGYTDREFIIESPSRGTLHFVKTAVVLQDENGEFAGVVDFFREIEKVRKFVTTFIGAEARFTFDDIKGKSPKLIEAIRIANVAAHSNASVLITGETGTGKEMFAQAIHFQSSRSKGPFVAINCSAIPQELAESEFFGYEGGSFTDADRKGRPGKFELANGGTLFLDEVGDLPLSLQPKILRALEDKVITRVGGTKSIKIDVRIIAATNKNLEELIDRGLFRRDLYYRINVIEIEIPPLRERKEDIEVLVNYFIERLSKSLNKPIRGYDMSFIEPLLKYDFPGNVRELQNIIERAIVTADSDILTGKYLPKDIFNQSSNILTNTSYSFNEVKKQFIEKILIETNYNITETAKRLGVSRPTLYKLIKMFNIVVP</sequence>
<dbReference type="PROSITE" id="PS50112">
    <property type="entry name" value="PAS"/>
    <property type="match status" value="1"/>
</dbReference>
<keyword evidence="4" id="KW-0238">DNA-binding</keyword>
<dbReference type="CDD" id="cd00009">
    <property type="entry name" value="AAA"/>
    <property type="match status" value="1"/>
</dbReference>
<dbReference type="Pfam" id="PF00989">
    <property type="entry name" value="PAS"/>
    <property type="match status" value="1"/>
</dbReference>
<dbReference type="Pfam" id="PF00158">
    <property type="entry name" value="Sigma54_activat"/>
    <property type="match status" value="1"/>
</dbReference>
<feature type="domain" description="Sigma-54 factor interaction" evidence="6">
    <location>
        <begin position="294"/>
        <end position="524"/>
    </location>
</feature>
<dbReference type="Gene3D" id="3.30.450.40">
    <property type="match status" value="1"/>
</dbReference>
<dbReference type="Pfam" id="PF25601">
    <property type="entry name" value="AAA_lid_14"/>
    <property type="match status" value="1"/>
</dbReference>
<dbReference type="InterPro" id="IPR009057">
    <property type="entry name" value="Homeodomain-like_sf"/>
</dbReference>
<evidence type="ECO:0000256" key="3">
    <source>
        <dbReference type="ARBA" id="ARBA00023015"/>
    </source>
</evidence>
<dbReference type="PANTHER" id="PTHR32071">
    <property type="entry name" value="TRANSCRIPTIONAL REGULATORY PROTEIN"/>
    <property type="match status" value="1"/>
</dbReference>
<dbReference type="SMART" id="SM00091">
    <property type="entry name" value="PAS"/>
    <property type="match status" value="1"/>
</dbReference>
<dbReference type="GO" id="GO:0043565">
    <property type="term" value="F:sequence-specific DNA binding"/>
    <property type="evidence" value="ECO:0007669"/>
    <property type="project" value="InterPro"/>
</dbReference>
<feature type="domain" description="PAS" evidence="7">
    <location>
        <begin position="164"/>
        <end position="217"/>
    </location>
</feature>
<dbReference type="Gene3D" id="1.10.8.60">
    <property type="match status" value="1"/>
</dbReference>
<dbReference type="SMART" id="SM00382">
    <property type="entry name" value="AAA"/>
    <property type="match status" value="1"/>
</dbReference>
<dbReference type="InterPro" id="IPR035965">
    <property type="entry name" value="PAS-like_dom_sf"/>
</dbReference>
<dbReference type="InterPro" id="IPR002078">
    <property type="entry name" value="Sigma_54_int"/>
</dbReference>
<evidence type="ECO:0000259" key="6">
    <source>
        <dbReference type="PROSITE" id="PS50045"/>
    </source>
</evidence>
<dbReference type="InterPro" id="IPR003593">
    <property type="entry name" value="AAA+_ATPase"/>
</dbReference>
<evidence type="ECO:0000313" key="9">
    <source>
        <dbReference type="Proteomes" id="UP000237040"/>
    </source>
</evidence>
<dbReference type="Pfam" id="PF02954">
    <property type="entry name" value="HTH_8"/>
    <property type="match status" value="1"/>
</dbReference>
<dbReference type="InterPro" id="IPR025944">
    <property type="entry name" value="Sigma_54_int_dom_CS"/>
</dbReference>
<dbReference type="InterPro" id="IPR013767">
    <property type="entry name" value="PAS_fold"/>
</dbReference>
<proteinExistence type="predicted"/>
<dbReference type="PROSITE" id="PS00676">
    <property type="entry name" value="SIGMA54_INTERACT_2"/>
    <property type="match status" value="1"/>
</dbReference>
<dbReference type="InterPro" id="IPR027417">
    <property type="entry name" value="P-loop_NTPase"/>
</dbReference>
<evidence type="ECO:0000256" key="4">
    <source>
        <dbReference type="ARBA" id="ARBA00023125"/>
    </source>
</evidence>
<dbReference type="PROSITE" id="PS50045">
    <property type="entry name" value="SIGMA54_INTERACT_4"/>
    <property type="match status" value="1"/>
</dbReference>
<protein>
    <submittedName>
        <fullName evidence="8">Sigma-54-dependent Fis family transcriptional regulator</fullName>
    </submittedName>
</protein>
<dbReference type="InterPro" id="IPR029016">
    <property type="entry name" value="GAF-like_dom_sf"/>
</dbReference>
<dbReference type="GO" id="GO:0005524">
    <property type="term" value="F:ATP binding"/>
    <property type="evidence" value="ECO:0007669"/>
    <property type="project" value="UniProtKB-KW"/>
</dbReference>
<dbReference type="SUPFAM" id="SSF52540">
    <property type="entry name" value="P-loop containing nucleoside triphosphate hydrolases"/>
    <property type="match status" value="1"/>
</dbReference>
<accession>A0A2J6WEH4</accession>
<evidence type="ECO:0000256" key="5">
    <source>
        <dbReference type="ARBA" id="ARBA00023163"/>
    </source>
</evidence>
<dbReference type="InterPro" id="IPR000014">
    <property type="entry name" value="PAS"/>
</dbReference>
<keyword evidence="2" id="KW-0067">ATP-binding</keyword>
<dbReference type="InterPro" id="IPR025943">
    <property type="entry name" value="Sigma_54_int_dom_ATP-bd_2"/>
</dbReference>
<dbReference type="Proteomes" id="UP000237040">
    <property type="component" value="Unassembled WGS sequence"/>
</dbReference>
<dbReference type="CDD" id="cd00130">
    <property type="entry name" value="PAS"/>
    <property type="match status" value="1"/>
</dbReference>
<keyword evidence="3" id="KW-0805">Transcription regulation</keyword>
<evidence type="ECO:0000256" key="2">
    <source>
        <dbReference type="ARBA" id="ARBA00022840"/>
    </source>
</evidence>
<dbReference type="EMBL" id="PNIL01000043">
    <property type="protein sequence ID" value="PMP67514.1"/>
    <property type="molecule type" value="Genomic_DNA"/>
</dbReference>
<dbReference type="InterPro" id="IPR058031">
    <property type="entry name" value="AAA_lid_NorR"/>
</dbReference>
<comment type="caution">
    <text evidence="8">The sequence shown here is derived from an EMBL/GenBank/DDBJ whole genome shotgun (WGS) entry which is preliminary data.</text>
</comment>
<dbReference type="Gene3D" id="1.10.10.60">
    <property type="entry name" value="Homeodomain-like"/>
    <property type="match status" value="1"/>
</dbReference>
<evidence type="ECO:0000313" key="8">
    <source>
        <dbReference type="EMBL" id="PMP67514.1"/>
    </source>
</evidence>
<gene>
    <name evidence="8" type="ORF">C0189_02940</name>
</gene>
<dbReference type="SUPFAM" id="SSF55785">
    <property type="entry name" value="PYP-like sensor domain (PAS domain)"/>
    <property type="match status" value="1"/>
</dbReference>
<dbReference type="PANTHER" id="PTHR32071:SF57">
    <property type="entry name" value="C4-DICARBOXYLATE TRANSPORT TRANSCRIPTIONAL REGULATORY PROTEIN DCTD"/>
    <property type="match status" value="1"/>
</dbReference>
<dbReference type="SUPFAM" id="SSF46689">
    <property type="entry name" value="Homeodomain-like"/>
    <property type="match status" value="1"/>
</dbReference>
<dbReference type="Gene3D" id="3.40.50.300">
    <property type="entry name" value="P-loop containing nucleotide triphosphate hydrolases"/>
    <property type="match status" value="1"/>
</dbReference>
<dbReference type="PROSITE" id="PS00675">
    <property type="entry name" value="SIGMA54_INTERACT_1"/>
    <property type="match status" value="1"/>
</dbReference>